<accession>A0A224Y390</accession>
<proteinExistence type="predicted"/>
<feature type="signal peptide" evidence="1">
    <location>
        <begin position="1"/>
        <end position="26"/>
    </location>
</feature>
<evidence type="ECO:0000313" key="2">
    <source>
        <dbReference type="EMBL" id="JAW14971.1"/>
    </source>
</evidence>
<evidence type="ECO:0000256" key="1">
    <source>
        <dbReference type="SAM" id="SignalP"/>
    </source>
</evidence>
<dbReference type="AlphaFoldDB" id="A0A224Y390"/>
<protein>
    <submittedName>
        <fullName evidence="2">Putative secreted protein</fullName>
    </submittedName>
</protein>
<keyword evidence="1" id="KW-0732">Signal</keyword>
<name>A0A224Y390_9HEMI</name>
<feature type="chain" id="PRO_5012149387" evidence="1">
    <location>
        <begin position="27"/>
        <end position="96"/>
    </location>
</feature>
<sequence length="96" mass="10367">MNLPNLDELLFLVVFALPNASNTGLASNIFCSIGPAAVPHKSHRYLSRYFVDSVLPAPLSPETIIDCDCFNTFISLNDLSAIANTCGGITPNDLPW</sequence>
<organism evidence="2">
    <name type="scientific">Panstrongylus lignarius</name>
    <dbReference type="NCBI Taxonomy" id="156445"/>
    <lineage>
        <taxon>Eukaryota</taxon>
        <taxon>Metazoa</taxon>
        <taxon>Ecdysozoa</taxon>
        <taxon>Arthropoda</taxon>
        <taxon>Hexapoda</taxon>
        <taxon>Insecta</taxon>
        <taxon>Pterygota</taxon>
        <taxon>Neoptera</taxon>
        <taxon>Paraneoptera</taxon>
        <taxon>Hemiptera</taxon>
        <taxon>Heteroptera</taxon>
        <taxon>Panheteroptera</taxon>
        <taxon>Cimicomorpha</taxon>
        <taxon>Reduviidae</taxon>
        <taxon>Triatominae</taxon>
        <taxon>Panstrongylus</taxon>
    </lineage>
</organism>
<dbReference type="EMBL" id="GFTR01001455">
    <property type="protein sequence ID" value="JAW14971.1"/>
    <property type="molecule type" value="Transcribed_RNA"/>
</dbReference>
<reference evidence="2" key="1">
    <citation type="journal article" date="2018" name="PLoS Negl. Trop. Dis.">
        <title>An insight into the salivary gland and fat body transcriptome of Panstrongylus lignarius (Hemiptera: Heteroptera), the main vector of Chagas disease in Peru.</title>
        <authorList>
            <person name="Nevoa J.C."/>
            <person name="Mendes M.T."/>
            <person name="da Silva M.V."/>
            <person name="Soares S.C."/>
            <person name="Oliveira C.J.F."/>
            <person name="Ribeiro J.M.C."/>
        </authorList>
    </citation>
    <scope>NUCLEOTIDE SEQUENCE</scope>
</reference>